<dbReference type="EMBL" id="FOMR01000007">
    <property type="protein sequence ID" value="SFE03589.1"/>
    <property type="molecule type" value="Genomic_DNA"/>
</dbReference>
<dbReference type="Proteomes" id="UP000199474">
    <property type="component" value="Unassembled WGS sequence"/>
</dbReference>
<evidence type="ECO:0000313" key="3">
    <source>
        <dbReference type="Proteomes" id="UP000199474"/>
    </source>
</evidence>
<dbReference type="STRING" id="640948.SAMN05216238_107147"/>
<keyword evidence="1" id="KW-0812">Transmembrane</keyword>
<organism evidence="2 3">
    <name type="scientific">Lentibacillus persicus</name>
    <dbReference type="NCBI Taxonomy" id="640948"/>
    <lineage>
        <taxon>Bacteria</taxon>
        <taxon>Bacillati</taxon>
        <taxon>Bacillota</taxon>
        <taxon>Bacilli</taxon>
        <taxon>Bacillales</taxon>
        <taxon>Bacillaceae</taxon>
        <taxon>Lentibacillus</taxon>
    </lineage>
</organism>
<protein>
    <submittedName>
        <fullName evidence="2">Cxxc_20_cxxc protein</fullName>
    </submittedName>
</protein>
<sequence>MALPVCWSCNYIFKWREVLFIIDGRKKCPNCGERQYITTQSNRESGLYGVVLPVIPFVLNVFGLSWILTGSIAFLAMMIYLSVIPFKLQFTNYREPLF</sequence>
<reference evidence="3" key="1">
    <citation type="submission" date="2016-10" db="EMBL/GenBank/DDBJ databases">
        <authorList>
            <person name="Varghese N."/>
            <person name="Submissions S."/>
        </authorList>
    </citation>
    <scope>NUCLEOTIDE SEQUENCE [LARGE SCALE GENOMIC DNA]</scope>
    <source>
        <strain evidence="3">DSM 22530</strain>
    </source>
</reference>
<gene>
    <name evidence="2" type="ORF">SAMN05216238_107147</name>
</gene>
<name>A0A1I1X875_9BACI</name>
<dbReference type="RefSeq" id="WP_090085357.1">
    <property type="nucleotide sequence ID" value="NZ_FOMR01000007.1"/>
</dbReference>
<keyword evidence="1" id="KW-1133">Transmembrane helix</keyword>
<proteinExistence type="predicted"/>
<keyword evidence="1" id="KW-0472">Membrane</keyword>
<dbReference type="OrthoDB" id="2418141at2"/>
<keyword evidence="3" id="KW-1185">Reference proteome</keyword>
<feature type="transmembrane region" description="Helical" evidence="1">
    <location>
        <begin position="57"/>
        <end position="84"/>
    </location>
</feature>
<dbReference type="AlphaFoldDB" id="A0A1I1X875"/>
<dbReference type="InterPro" id="IPR026369">
    <property type="entry name" value="CxxC_20_CxxC"/>
</dbReference>
<evidence type="ECO:0000313" key="2">
    <source>
        <dbReference type="EMBL" id="SFE03589.1"/>
    </source>
</evidence>
<accession>A0A1I1X875</accession>
<dbReference type="NCBIfam" id="TIGR04104">
    <property type="entry name" value="cxxc_20_cxxc"/>
    <property type="match status" value="1"/>
</dbReference>
<evidence type="ECO:0000256" key="1">
    <source>
        <dbReference type="SAM" id="Phobius"/>
    </source>
</evidence>